<feature type="region of interest" description="Disordered" evidence="9">
    <location>
        <begin position="88"/>
        <end position="121"/>
    </location>
</feature>
<proteinExistence type="inferred from homology"/>
<name>A0AAJ6XAK7_POPEU</name>
<feature type="compositionally biased region" description="Polar residues" evidence="9">
    <location>
        <begin position="101"/>
        <end position="110"/>
    </location>
</feature>
<evidence type="ECO:0000256" key="7">
    <source>
        <dbReference type="RuleBase" id="RU000394"/>
    </source>
</evidence>
<protein>
    <recommendedName>
        <fullName evidence="7">Kinesin-like protein</fullName>
    </recommendedName>
</protein>
<dbReference type="GO" id="GO:0008017">
    <property type="term" value="F:microtubule binding"/>
    <property type="evidence" value="ECO:0007669"/>
    <property type="project" value="InterPro"/>
</dbReference>
<dbReference type="PROSITE" id="PS00411">
    <property type="entry name" value="KINESIN_MOTOR_1"/>
    <property type="match status" value="1"/>
</dbReference>
<keyword evidence="11" id="KW-1185">Reference proteome</keyword>
<evidence type="ECO:0000256" key="2">
    <source>
        <dbReference type="ARBA" id="ARBA00022741"/>
    </source>
</evidence>
<dbReference type="Proteomes" id="UP000694918">
    <property type="component" value="Unplaced"/>
</dbReference>
<feature type="compositionally biased region" description="Low complexity" evidence="9">
    <location>
        <begin position="15"/>
        <end position="30"/>
    </location>
</feature>
<dbReference type="Pfam" id="PF00225">
    <property type="entry name" value="Kinesin"/>
    <property type="match status" value="1"/>
</dbReference>
<evidence type="ECO:0000256" key="9">
    <source>
        <dbReference type="SAM" id="MobiDB-lite"/>
    </source>
</evidence>
<dbReference type="InterPro" id="IPR027417">
    <property type="entry name" value="P-loop_NTPase"/>
</dbReference>
<dbReference type="GO" id="GO:1903338">
    <property type="term" value="P:regulation of cell wall organization or biogenesis"/>
    <property type="evidence" value="ECO:0007669"/>
    <property type="project" value="UniProtKB-ARBA"/>
</dbReference>
<evidence type="ECO:0000256" key="5">
    <source>
        <dbReference type="ARBA" id="ARBA00061030"/>
    </source>
</evidence>
<dbReference type="GO" id="GO:0003777">
    <property type="term" value="F:microtubule motor activity"/>
    <property type="evidence" value="ECO:0007669"/>
    <property type="project" value="InterPro"/>
</dbReference>
<feature type="region of interest" description="Disordered" evidence="9">
    <location>
        <begin position="589"/>
        <end position="616"/>
    </location>
</feature>
<dbReference type="FunFam" id="3.40.850.10:FF:000012">
    <property type="entry name" value="Kinesin-like protein"/>
    <property type="match status" value="1"/>
</dbReference>
<feature type="coiled-coil region" evidence="8">
    <location>
        <begin position="667"/>
        <end position="698"/>
    </location>
</feature>
<dbReference type="GeneID" id="105116001"/>
<evidence type="ECO:0000256" key="6">
    <source>
        <dbReference type="PROSITE-ProRule" id="PRU00283"/>
    </source>
</evidence>
<comment type="similarity">
    <text evidence="5">Belongs to the TRAFAC class myosin-kinesin ATPase superfamily. Kinesin family. KIN-13 subfamily.</text>
</comment>
<dbReference type="InterPro" id="IPR019821">
    <property type="entry name" value="Kinesin_motor_CS"/>
</dbReference>
<gene>
    <name evidence="12" type="primary">LOC105116001</name>
</gene>
<dbReference type="PANTHER" id="PTHR47971">
    <property type="entry name" value="KINESIN-RELATED PROTEIN 6"/>
    <property type="match status" value="1"/>
</dbReference>
<organism evidence="11 12">
    <name type="scientific">Populus euphratica</name>
    <name type="common">Euphrates poplar</name>
    <dbReference type="NCBI Taxonomy" id="75702"/>
    <lineage>
        <taxon>Eukaryota</taxon>
        <taxon>Viridiplantae</taxon>
        <taxon>Streptophyta</taxon>
        <taxon>Embryophyta</taxon>
        <taxon>Tracheophyta</taxon>
        <taxon>Spermatophyta</taxon>
        <taxon>Magnoliopsida</taxon>
        <taxon>eudicotyledons</taxon>
        <taxon>Gunneridae</taxon>
        <taxon>Pentapetalae</taxon>
        <taxon>rosids</taxon>
        <taxon>fabids</taxon>
        <taxon>Malpighiales</taxon>
        <taxon>Salicaceae</taxon>
        <taxon>Saliceae</taxon>
        <taxon>Populus</taxon>
    </lineage>
</organism>
<dbReference type="PROSITE" id="PS50067">
    <property type="entry name" value="KINESIN_MOTOR_2"/>
    <property type="match status" value="1"/>
</dbReference>
<evidence type="ECO:0000256" key="8">
    <source>
        <dbReference type="SAM" id="Coils"/>
    </source>
</evidence>
<evidence type="ECO:0000313" key="11">
    <source>
        <dbReference type="Proteomes" id="UP000694918"/>
    </source>
</evidence>
<dbReference type="Gene3D" id="3.40.850.10">
    <property type="entry name" value="Kinesin motor domain"/>
    <property type="match status" value="1"/>
</dbReference>
<dbReference type="InterPro" id="IPR027640">
    <property type="entry name" value="Kinesin-like_fam"/>
</dbReference>
<evidence type="ECO:0000256" key="3">
    <source>
        <dbReference type="ARBA" id="ARBA00022840"/>
    </source>
</evidence>
<feature type="binding site" evidence="6">
    <location>
        <begin position="287"/>
        <end position="294"/>
    </location>
    <ligand>
        <name>ATP</name>
        <dbReference type="ChEBI" id="CHEBI:30616"/>
    </ligand>
</feature>
<feature type="region of interest" description="Disordered" evidence="9">
    <location>
        <begin position="1"/>
        <end position="33"/>
    </location>
</feature>
<dbReference type="GO" id="GO:0007019">
    <property type="term" value="P:microtubule depolymerization"/>
    <property type="evidence" value="ECO:0007669"/>
    <property type="project" value="TreeGrafter"/>
</dbReference>
<keyword evidence="4 6" id="KW-0505">Motor protein</keyword>
<dbReference type="InterPro" id="IPR001752">
    <property type="entry name" value="Kinesin_motor_dom"/>
</dbReference>
<keyword evidence="1 7" id="KW-0493">Microtubule</keyword>
<dbReference type="GO" id="GO:0005874">
    <property type="term" value="C:microtubule"/>
    <property type="evidence" value="ECO:0007669"/>
    <property type="project" value="UniProtKB-KW"/>
</dbReference>
<sequence>MNNGMGRQRSHHQRQYSSSDNNSNSNGNGNEMFLENGRWLQSAGLQHLQNNNSSSSCIIPPLQDYNLYGGGGGGQALRMYGNAQSSFSRGNEFYSEPTTPPVSSRASSQRKNGEGSPNEFSPGLLDLHSFDTELLPELQVPGLYDGSSLFHPVRGRSFDDSYPYISNNKQTGRAPGLPDNNLLKSFVADKEKTSSVAKIKVVVRKRPLNKKELAKNEEDIIDTHSNSLTVHETKLKVDLTEYIEKHEFVFDAVLNEEVSNDEVYHETVEPIVPIIFQRTKATCFAYGQTGSGKTYTMKPLPLKASRDILRLMHHTYRNQGFQLFVSFFEIYGGKLYDLLSDRKKLCMREDGKQQVCIVGLQEYKVSDVEIIKDLIEKGSATRSTGTTGANEESSRSHAILQLAIKRSVDGNESKPPRPVGKLSFIDLAGSERGADTTDNDKQTRMEGAEINKSLLALKECIRALDNDKSHIPFRGSKLTEVLRDSFVGNSRTVMISCISPSSGSCEHTLNTLRYADRYMKMISVAKCLSYDLICCESFILNLLSFHSRVKSLSKGNASKKDVLTSTLNLKESTTVPLSSVLPVASTFEDDANDAWPEQDERDDFDASEEDSYEQEKPIWKENGKLEPYNLSISEDKIQKPNAQTKWRDMPKSNLKNSHSDNDLNVLLQEEEDLVNAHRKQVEETMNIVREEMNLLVEADQPGNQLDGYVARLNAILSQKAAGILLLQNRLAHFQKHLKEHNVLVTSSGN</sequence>
<keyword evidence="8" id="KW-0175">Coiled coil</keyword>
<dbReference type="CDD" id="cd01367">
    <property type="entry name" value="KISc_KIF2_like"/>
    <property type="match status" value="1"/>
</dbReference>
<dbReference type="GO" id="GO:0005524">
    <property type="term" value="F:ATP binding"/>
    <property type="evidence" value="ECO:0007669"/>
    <property type="project" value="UniProtKB-UniRule"/>
</dbReference>
<dbReference type="PRINTS" id="PR00380">
    <property type="entry name" value="KINESINHEAVY"/>
</dbReference>
<feature type="domain" description="Kinesin motor" evidence="10">
    <location>
        <begin position="198"/>
        <end position="521"/>
    </location>
</feature>
<feature type="compositionally biased region" description="Acidic residues" evidence="9">
    <location>
        <begin position="589"/>
        <end position="612"/>
    </location>
</feature>
<dbReference type="RefSeq" id="XP_011011429.1">
    <property type="nucleotide sequence ID" value="XM_011013127.1"/>
</dbReference>
<evidence type="ECO:0000256" key="1">
    <source>
        <dbReference type="ARBA" id="ARBA00022701"/>
    </source>
</evidence>
<dbReference type="GO" id="GO:0007018">
    <property type="term" value="P:microtubule-based movement"/>
    <property type="evidence" value="ECO:0007669"/>
    <property type="project" value="InterPro"/>
</dbReference>
<dbReference type="SUPFAM" id="SSF52540">
    <property type="entry name" value="P-loop containing nucleoside triphosphate hydrolases"/>
    <property type="match status" value="1"/>
</dbReference>
<dbReference type="SMART" id="SM00129">
    <property type="entry name" value="KISc"/>
    <property type="match status" value="1"/>
</dbReference>
<evidence type="ECO:0000256" key="4">
    <source>
        <dbReference type="ARBA" id="ARBA00023175"/>
    </source>
</evidence>
<dbReference type="AlphaFoldDB" id="A0AAJ6XAK7"/>
<keyword evidence="3 6" id="KW-0067">ATP-binding</keyword>
<reference evidence="12" key="1">
    <citation type="submission" date="2025-08" db="UniProtKB">
        <authorList>
            <consortium name="RefSeq"/>
        </authorList>
    </citation>
    <scope>IDENTIFICATION</scope>
</reference>
<keyword evidence="2 6" id="KW-0547">Nucleotide-binding</keyword>
<evidence type="ECO:0000259" key="10">
    <source>
        <dbReference type="PROSITE" id="PS50067"/>
    </source>
</evidence>
<evidence type="ECO:0000313" key="12">
    <source>
        <dbReference type="RefSeq" id="XP_011011429.1"/>
    </source>
</evidence>
<accession>A0AAJ6XAK7</accession>
<dbReference type="PANTHER" id="PTHR47971:SF9">
    <property type="entry name" value="KINESIN-LIKE PROTEIN KIN-13B"/>
    <property type="match status" value="1"/>
</dbReference>
<dbReference type="KEGG" id="peu:105116001"/>
<dbReference type="InterPro" id="IPR036961">
    <property type="entry name" value="Kinesin_motor_dom_sf"/>
</dbReference>